<feature type="compositionally biased region" description="Low complexity" evidence="1">
    <location>
        <begin position="1"/>
        <end position="42"/>
    </location>
</feature>
<evidence type="ECO:0000256" key="1">
    <source>
        <dbReference type="SAM" id="MobiDB-lite"/>
    </source>
</evidence>
<dbReference type="EMBL" id="DSDM01000068">
    <property type="protein sequence ID" value="HDQ88729.1"/>
    <property type="molecule type" value="Genomic_DNA"/>
</dbReference>
<feature type="compositionally biased region" description="Basic residues" evidence="1">
    <location>
        <begin position="48"/>
        <end position="58"/>
    </location>
</feature>
<dbReference type="Proteomes" id="UP000886066">
    <property type="component" value="Unassembled WGS sequence"/>
</dbReference>
<feature type="region of interest" description="Disordered" evidence="1">
    <location>
        <begin position="1"/>
        <end position="58"/>
    </location>
</feature>
<gene>
    <name evidence="2" type="ORF">ENN92_01115</name>
</gene>
<sequence>MSKNRSSSYSPRSGSSSRFGSSYKSNFSRGRSGGSSQARGRGNPSRWGNRRSGRRTQKIAHSMYVSKAIESQVTSIYTAEKPLLTLIYRQFYKKTLNRLGMKTLQKSKMRPFHTSNRVQIY</sequence>
<dbReference type="AlphaFoldDB" id="A0A7C1DIH2"/>
<accession>A0A7C1DIH2</accession>
<evidence type="ECO:0000313" key="2">
    <source>
        <dbReference type="EMBL" id="HDQ88729.1"/>
    </source>
</evidence>
<comment type="caution">
    <text evidence="2">The sequence shown here is derived from an EMBL/GenBank/DDBJ whole genome shotgun (WGS) entry which is preliminary data.</text>
</comment>
<protein>
    <submittedName>
        <fullName evidence="2">Uncharacterized protein</fullName>
    </submittedName>
</protein>
<reference evidence="2" key="1">
    <citation type="journal article" date="2020" name="mSystems">
        <title>Genome- and Community-Level Interaction Insights into Carbon Utilization and Element Cycling Functions of Hydrothermarchaeota in Hydrothermal Sediment.</title>
        <authorList>
            <person name="Zhou Z."/>
            <person name="Liu Y."/>
            <person name="Xu W."/>
            <person name="Pan J."/>
            <person name="Luo Z.H."/>
            <person name="Li M."/>
        </authorList>
    </citation>
    <scope>NUCLEOTIDE SEQUENCE [LARGE SCALE GENOMIC DNA]</scope>
    <source>
        <strain evidence="2">SpSt-1219</strain>
    </source>
</reference>
<proteinExistence type="predicted"/>
<organism evidence="2">
    <name type="scientific">candidate division WWE3 bacterium</name>
    <dbReference type="NCBI Taxonomy" id="2053526"/>
    <lineage>
        <taxon>Bacteria</taxon>
        <taxon>Katanobacteria</taxon>
    </lineage>
</organism>
<name>A0A7C1DIH2_UNCKA</name>